<dbReference type="PROSITE" id="PS00092">
    <property type="entry name" value="N6_MTASE"/>
    <property type="match status" value="1"/>
</dbReference>
<keyword evidence="8" id="KW-0175">Coiled coil</keyword>
<dbReference type="RefSeq" id="WP_015261718.1">
    <property type="nucleotide sequence ID" value="NC_019903.1"/>
</dbReference>
<evidence type="ECO:0000313" key="11">
    <source>
        <dbReference type="EMBL" id="AGA68722.1"/>
    </source>
</evidence>
<protein>
    <recommendedName>
        <fullName evidence="2">site-specific DNA-methyltransferase (adenine-specific)</fullName>
        <ecNumber evidence="2">2.1.1.72</ecNumber>
    </recommendedName>
</protein>
<dbReference type="EC" id="2.1.1.72" evidence="2"/>
<dbReference type="InterPro" id="IPR051537">
    <property type="entry name" value="DNA_Adenine_Mtase"/>
</dbReference>
<dbReference type="InterPro" id="IPR003356">
    <property type="entry name" value="DNA_methylase_A-5"/>
</dbReference>
<dbReference type="InterPro" id="IPR022749">
    <property type="entry name" value="D12N6_MeTrfase_N"/>
</dbReference>
<evidence type="ECO:0000256" key="4">
    <source>
        <dbReference type="ARBA" id="ARBA00022679"/>
    </source>
</evidence>
<dbReference type="Pfam" id="PF12161">
    <property type="entry name" value="HsdM_N"/>
    <property type="match status" value="1"/>
</dbReference>
<dbReference type="NCBIfam" id="TIGR00497">
    <property type="entry name" value="hsdM"/>
    <property type="match status" value="1"/>
</dbReference>
<dbReference type="REBASE" id="58035">
    <property type="entry name" value="M.Ddi21439ORF1209P"/>
</dbReference>
<evidence type="ECO:0000256" key="5">
    <source>
        <dbReference type="ARBA" id="ARBA00022691"/>
    </source>
</evidence>
<dbReference type="KEGG" id="ddl:Desdi_1209"/>
<evidence type="ECO:0000256" key="8">
    <source>
        <dbReference type="SAM" id="Coils"/>
    </source>
</evidence>
<keyword evidence="6" id="KW-0680">Restriction system</keyword>
<evidence type="ECO:0000256" key="2">
    <source>
        <dbReference type="ARBA" id="ARBA00011900"/>
    </source>
</evidence>
<dbReference type="GO" id="GO:0008170">
    <property type="term" value="F:N-methyltransferase activity"/>
    <property type="evidence" value="ECO:0007669"/>
    <property type="project" value="InterPro"/>
</dbReference>
<dbReference type="HOGENOM" id="CLU_013049_0_2_9"/>
<comment type="catalytic activity">
    <reaction evidence="7">
        <text>a 2'-deoxyadenosine in DNA + S-adenosyl-L-methionine = an N(6)-methyl-2'-deoxyadenosine in DNA + S-adenosyl-L-homocysteine + H(+)</text>
        <dbReference type="Rhea" id="RHEA:15197"/>
        <dbReference type="Rhea" id="RHEA-COMP:12418"/>
        <dbReference type="Rhea" id="RHEA-COMP:12419"/>
        <dbReference type="ChEBI" id="CHEBI:15378"/>
        <dbReference type="ChEBI" id="CHEBI:57856"/>
        <dbReference type="ChEBI" id="CHEBI:59789"/>
        <dbReference type="ChEBI" id="CHEBI:90615"/>
        <dbReference type="ChEBI" id="CHEBI:90616"/>
        <dbReference type="EC" id="2.1.1.72"/>
    </reaction>
</comment>
<evidence type="ECO:0000256" key="6">
    <source>
        <dbReference type="ARBA" id="ARBA00022747"/>
    </source>
</evidence>
<reference evidence="12" key="1">
    <citation type="submission" date="2012-02" db="EMBL/GenBank/DDBJ databases">
        <title>Complete sequence of Desulfitobacterium dichloroeliminans LMG P-21439.</title>
        <authorList>
            <person name="Lucas S."/>
            <person name="Han J."/>
            <person name="Lapidus A."/>
            <person name="Cheng J.-F."/>
            <person name="Goodwin L."/>
            <person name="Pitluck S."/>
            <person name="Peters L."/>
            <person name="Ovchinnikova G."/>
            <person name="Teshima H."/>
            <person name="Detter J.C."/>
            <person name="Han C."/>
            <person name="Tapia R."/>
            <person name="Land M."/>
            <person name="Hauser L."/>
            <person name="Kyrpides N."/>
            <person name="Ivanova N."/>
            <person name="Pagani I."/>
            <person name="Kruse T."/>
            <person name="de Vos W.M."/>
            <person name="Boon N."/>
            <person name="Smidt H."/>
            <person name="Woyke T."/>
        </authorList>
    </citation>
    <scope>NUCLEOTIDE SEQUENCE [LARGE SCALE GENOMIC DNA]</scope>
    <source>
        <strain evidence="12">LMG P-21439 / DCA1</strain>
    </source>
</reference>
<name>L0F6B0_DESDL</name>
<evidence type="ECO:0000256" key="3">
    <source>
        <dbReference type="ARBA" id="ARBA00022603"/>
    </source>
</evidence>
<dbReference type="SUPFAM" id="SSF53335">
    <property type="entry name" value="S-adenosyl-L-methionine-dependent methyltransferases"/>
    <property type="match status" value="1"/>
</dbReference>
<accession>L0F6B0</accession>
<proteinExistence type="inferred from homology"/>
<evidence type="ECO:0000256" key="1">
    <source>
        <dbReference type="ARBA" id="ARBA00006594"/>
    </source>
</evidence>
<dbReference type="OrthoDB" id="9814572at2"/>
<dbReference type="GO" id="GO:0009007">
    <property type="term" value="F:site-specific DNA-methyltransferase (adenine-specific) activity"/>
    <property type="evidence" value="ECO:0007669"/>
    <property type="project" value="UniProtKB-EC"/>
</dbReference>
<dbReference type="PANTHER" id="PTHR42933">
    <property type="entry name" value="SLR6095 PROTEIN"/>
    <property type="match status" value="1"/>
</dbReference>
<organism evidence="11 12">
    <name type="scientific">Desulfitobacterium dichloroeliminans (strain LMG P-21439 / DCA1)</name>
    <dbReference type="NCBI Taxonomy" id="871963"/>
    <lineage>
        <taxon>Bacteria</taxon>
        <taxon>Bacillati</taxon>
        <taxon>Bacillota</taxon>
        <taxon>Clostridia</taxon>
        <taxon>Eubacteriales</taxon>
        <taxon>Desulfitobacteriaceae</taxon>
        <taxon>Desulfitobacterium</taxon>
    </lineage>
</organism>
<dbReference type="Proteomes" id="UP000010797">
    <property type="component" value="Chromosome"/>
</dbReference>
<dbReference type="InterPro" id="IPR038333">
    <property type="entry name" value="T1MK-like_N_sf"/>
</dbReference>
<dbReference type="Gene3D" id="3.40.50.150">
    <property type="entry name" value="Vaccinia Virus protein VP39"/>
    <property type="match status" value="1"/>
</dbReference>
<keyword evidence="4" id="KW-0808">Transferase</keyword>
<evidence type="ECO:0000313" key="12">
    <source>
        <dbReference type="Proteomes" id="UP000010797"/>
    </source>
</evidence>
<dbReference type="EMBL" id="CP003344">
    <property type="protein sequence ID" value="AGA68722.1"/>
    <property type="molecule type" value="Genomic_DNA"/>
</dbReference>
<feature type="domain" description="N6 adenine-specific DNA methyltransferase N-terminal" evidence="10">
    <location>
        <begin position="9"/>
        <end position="215"/>
    </location>
</feature>
<dbReference type="GO" id="GO:0032259">
    <property type="term" value="P:methylation"/>
    <property type="evidence" value="ECO:0007669"/>
    <property type="project" value="UniProtKB-KW"/>
</dbReference>
<comment type="similarity">
    <text evidence="1">Belongs to the N(4)/N(6)-methyltransferase family.</text>
</comment>
<sequence length="584" mass="67250">MNDKQQKQLGATLWAIADKLRGAMNPDDFRDYMLSFLFLRYLSDNYEEAAKKELGSDYLQCENEIESINNAGKQDETISVLKEQVTDYFIKQELEENVKNMMIDDHLVLFESKKLTPLIVWYNKNLDQIVMFEKQMRRKVHFVIKPHYLWSNIYELARTQSKYLLRTLQEGFKFIENESFDSAFRGLFSEVNLDSDKLGRNYEARNTMLCSIITEIAEGLSEFTNETDLLGNAYEYLIGQFAAGSGKKAGEFYTPQQISNILSRIVILDSQDPSTGKKLYINNLLDFACGSASLLINVKKHLEPNSISQIYGQEKNITTYNLARMNMLLHGFKDSEFQIFHGDSLLNDWDILNEMNPAKKLKCDAVVANPPFSYRWEPNDTLAEDFRFKSYGLAPKSAADFAFLLHGFHFLSDEGTMAIILPHGVLFRSGAEEKIRTKLLKDGNIDTIIGLPANLFFSTSIPVCILVLKKCKKFDDVLFINASEYFDKDKRQNVLLPEHIDKIVDTYQFRKEEDKKYSRRVSMEEIEKNGFNLNISRYVSTAAQEEIVDLADVKKNLDETEDAIKRAKAKHNQFLKELGLPELP</sequence>
<dbReference type="InterPro" id="IPR002052">
    <property type="entry name" value="DNA_methylase_N6_adenine_CS"/>
</dbReference>
<dbReference type="eggNOG" id="COG0286">
    <property type="taxonomic scope" value="Bacteria"/>
</dbReference>
<dbReference type="GO" id="GO:0009307">
    <property type="term" value="P:DNA restriction-modification system"/>
    <property type="evidence" value="ECO:0007669"/>
    <property type="project" value="UniProtKB-KW"/>
</dbReference>
<keyword evidence="12" id="KW-1185">Reference proteome</keyword>
<dbReference type="InterPro" id="IPR004546">
    <property type="entry name" value="Restrct_endonuc_T1M"/>
</dbReference>
<dbReference type="STRING" id="871963.Desdi_1209"/>
<dbReference type="PRINTS" id="PR00507">
    <property type="entry name" value="N12N6MTFRASE"/>
</dbReference>
<dbReference type="Gene3D" id="1.20.1260.30">
    <property type="match status" value="1"/>
</dbReference>
<dbReference type="Pfam" id="PF02384">
    <property type="entry name" value="N6_Mtase"/>
    <property type="match status" value="1"/>
</dbReference>
<evidence type="ECO:0000259" key="10">
    <source>
        <dbReference type="Pfam" id="PF12161"/>
    </source>
</evidence>
<feature type="coiled-coil region" evidence="8">
    <location>
        <begin position="543"/>
        <end position="577"/>
    </location>
</feature>
<gene>
    <name evidence="11" type="ordered locus">Desdi_1209</name>
</gene>
<keyword evidence="3 11" id="KW-0489">Methyltransferase</keyword>
<dbReference type="PANTHER" id="PTHR42933:SF1">
    <property type="entry name" value="SITE-SPECIFIC DNA-METHYLTRANSFERASE (ADENINE-SPECIFIC)"/>
    <property type="match status" value="1"/>
</dbReference>
<evidence type="ECO:0000256" key="7">
    <source>
        <dbReference type="ARBA" id="ARBA00047942"/>
    </source>
</evidence>
<dbReference type="InterPro" id="IPR029063">
    <property type="entry name" value="SAM-dependent_MTases_sf"/>
</dbReference>
<keyword evidence="5" id="KW-0949">S-adenosyl-L-methionine</keyword>
<dbReference type="AlphaFoldDB" id="L0F6B0"/>
<feature type="domain" description="DNA methylase adenine-specific" evidence="9">
    <location>
        <begin position="226"/>
        <end position="546"/>
    </location>
</feature>
<evidence type="ECO:0000259" key="9">
    <source>
        <dbReference type="Pfam" id="PF02384"/>
    </source>
</evidence>
<dbReference type="GO" id="GO:0003677">
    <property type="term" value="F:DNA binding"/>
    <property type="evidence" value="ECO:0007669"/>
    <property type="project" value="InterPro"/>
</dbReference>